<protein>
    <submittedName>
        <fullName evidence="2">Uncharacterized protein</fullName>
    </submittedName>
</protein>
<proteinExistence type="predicted"/>
<dbReference type="Gene3D" id="3.90.79.10">
    <property type="entry name" value="Nucleoside Triphosphate Pyrophosphohydrolase"/>
    <property type="match status" value="1"/>
</dbReference>
<evidence type="ECO:0000256" key="1">
    <source>
        <dbReference type="SAM" id="MobiDB-lite"/>
    </source>
</evidence>
<dbReference type="EMBL" id="PP856017">
    <property type="protein sequence ID" value="XBS47562.1"/>
    <property type="molecule type" value="Genomic_DNA"/>
</dbReference>
<reference evidence="2" key="1">
    <citation type="submission" date="2024-05" db="EMBL/GenBank/DDBJ databases">
        <title>Isolation and characterization of the novel Burkholderia jumbo bacteriophage Surprise13.</title>
        <authorList>
            <person name="Supina B.S.I."/>
            <person name="Dennis J."/>
        </authorList>
    </citation>
    <scope>NUCLEOTIDE SEQUENCE</scope>
</reference>
<name>A0AAU7PFB2_9VIRU</name>
<accession>A0AAU7PFB2</accession>
<gene>
    <name evidence="2" type="ORF">SURPRISE13_144</name>
</gene>
<feature type="region of interest" description="Disordered" evidence="1">
    <location>
        <begin position="17"/>
        <end position="36"/>
    </location>
</feature>
<sequence length="470" mass="52808">MSLQEQLNDAEQATRVLITPATNQQDDLTDGSATPPMSARAYAPLFPVSIEAIQRAASMRDDENAVITPIGGQVSLGFANQFGEQILDDIAAVPKFGTLLMYDQIPLMVDEQPGVEHDLFKEHDFGRLPSYSDYVSSAEGQEKPVEQVLAIAARDFLDKMLSVPEGEVRPNELNESIYLALNFIRRGWCEKDTRYIQLLPYIVFYKRVNGKIKIFVYQRGKGVGEERLALGCSIGVGGHINPIDFLSIQSKYEITDTFGTRAMLTQFTGRMLCEGFWTGILNNVFREGREEVEMRVYDNGTYATQDIVDLICKGAQDGMMSPEQWLHQRTCFFLDYASGDVEKVHLAMFIGIEVPENFEIVTNEEELLDVGFQDLDDLRDDSNLPTPLECWSRSIISSLTETMDLVALHPHREKFNSRFIADSLSAAGAHPSDAEFIAKIPAEDRWKIGTISQIFDSSLKFYAMNAFLRA</sequence>
<organism evidence="2">
    <name type="scientific">Burkholderia phage vB_BgluM-SURPRISE13</name>
    <dbReference type="NCBI Taxonomy" id="3159457"/>
    <lineage>
        <taxon>Viruses</taxon>
    </lineage>
</organism>
<evidence type="ECO:0000313" key="2">
    <source>
        <dbReference type="EMBL" id="XBS47562.1"/>
    </source>
</evidence>